<sequence length="144" mass="15643">MATGDDEGRGGDGSTAATDANAAYVFRVTVRLEPGVEGVWATPDTFETTVFRAADPPGEPGWLYFRDNLWRGECGDESYMREVTEDALGTTVASVSFSELRTTQGYLDDLRETIADNLDLFNASTVDEVLSKYLGSSIHVTSEV</sequence>
<comment type="caution">
    <text evidence="1">The sequence shown here is derived from an EMBL/GenBank/DDBJ whole genome shotgun (WGS) entry which is preliminary data.</text>
</comment>
<reference evidence="1 2" key="1">
    <citation type="journal article" date="2019" name="Int. J. Syst. Evol. Microbiol.">
        <title>The Global Catalogue of Microorganisms (GCM) 10K type strain sequencing project: providing services to taxonomists for standard genome sequencing and annotation.</title>
        <authorList>
            <consortium name="The Broad Institute Genomics Platform"/>
            <consortium name="The Broad Institute Genome Sequencing Center for Infectious Disease"/>
            <person name="Wu L."/>
            <person name="Ma J."/>
        </authorList>
    </citation>
    <scope>NUCLEOTIDE SEQUENCE [LARGE SCALE GENOMIC DNA]</scope>
    <source>
        <strain evidence="1 2">XZYJT29</strain>
    </source>
</reference>
<dbReference type="Proteomes" id="UP001596432">
    <property type="component" value="Unassembled WGS sequence"/>
</dbReference>
<dbReference type="InterPro" id="IPR049798">
    <property type="entry name" value="LWR_salt"/>
</dbReference>
<dbReference type="AlphaFoldDB" id="A0ABD5Y856"/>
<organism evidence="1 2">
    <name type="scientific">Halosimplex aquaticum</name>
    <dbReference type="NCBI Taxonomy" id="3026162"/>
    <lineage>
        <taxon>Archaea</taxon>
        <taxon>Methanobacteriati</taxon>
        <taxon>Methanobacteriota</taxon>
        <taxon>Stenosarchaea group</taxon>
        <taxon>Halobacteria</taxon>
        <taxon>Halobacteriales</taxon>
        <taxon>Haloarculaceae</taxon>
        <taxon>Halosimplex</taxon>
    </lineage>
</organism>
<evidence type="ECO:0000313" key="2">
    <source>
        <dbReference type="Proteomes" id="UP001596432"/>
    </source>
</evidence>
<dbReference type="NCBIfam" id="NF033910">
    <property type="entry name" value="LWR_salt"/>
    <property type="match status" value="1"/>
</dbReference>
<protein>
    <submittedName>
        <fullName evidence="1">LWR-salt protein</fullName>
    </submittedName>
</protein>
<gene>
    <name evidence="1" type="primary">lwrS</name>
    <name evidence="1" type="ORF">ACFQMA_19585</name>
</gene>
<keyword evidence="2" id="KW-1185">Reference proteome</keyword>
<evidence type="ECO:0000313" key="1">
    <source>
        <dbReference type="EMBL" id="MFC7142025.1"/>
    </source>
</evidence>
<proteinExistence type="predicted"/>
<dbReference type="EMBL" id="JBHTAS010000001">
    <property type="protein sequence ID" value="MFC7142025.1"/>
    <property type="molecule type" value="Genomic_DNA"/>
</dbReference>
<dbReference type="GeneID" id="78822357"/>
<accession>A0ABD5Y856</accession>
<dbReference type="RefSeq" id="WP_274323101.1">
    <property type="nucleotide sequence ID" value="NZ_CP118158.1"/>
</dbReference>
<dbReference type="Pfam" id="PF26423">
    <property type="entry name" value="LWR_salt"/>
    <property type="match status" value="1"/>
</dbReference>
<name>A0ABD5Y856_9EURY</name>